<comment type="cofactor">
    <cofactor evidence="1">
        <name>[4Fe-4S] cluster</name>
        <dbReference type="ChEBI" id="CHEBI:49883"/>
    </cofactor>
</comment>
<dbReference type="PROSITE" id="PS51918">
    <property type="entry name" value="RADICAL_SAM"/>
    <property type="match status" value="1"/>
</dbReference>
<dbReference type="EMBL" id="ABYV02000008">
    <property type="protein sequence ID" value="EFC92780.1"/>
    <property type="molecule type" value="Genomic_DNA"/>
</dbReference>
<feature type="domain" description="Radical SAM core" evidence="7">
    <location>
        <begin position="1"/>
        <end position="127"/>
    </location>
</feature>
<evidence type="ECO:0000256" key="6">
    <source>
        <dbReference type="ARBA" id="ARBA00023014"/>
    </source>
</evidence>
<protein>
    <submittedName>
        <fullName evidence="8">Putative FO synthase subunit 2</fullName>
    </submittedName>
</protein>
<dbReference type="HOGENOM" id="CLU_1975038_0_0_2"/>
<keyword evidence="5" id="KW-0408">Iron</keyword>
<evidence type="ECO:0000256" key="4">
    <source>
        <dbReference type="ARBA" id="ARBA00022723"/>
    </source>
</evidence>
<dbReference type="Pfam" id="PF04055">
    <property type="entry name" value="Radical_SAM"/>
    <property type="match status" value="1"/>
</dbReference>
<dbReference type="PANTHER" id="PTHR43076:SF1">
    <property type="entry name" value="LIPOYL SYNTHASE 2"/>
    <property type="match status" value="1"/>
</dbReference>
<dbReference type="InterPro" id="IPR013785">
    <property type="entry name" value="Aldolase_TIM"/>
</dbReference>
<evidence type="ECO:0000256" key="3">
    <source>
        <dbReference type="ARBA" id="ARBA00022691"/>
    </source>
</evidence>
<organism evidence="8 9">
    <name type="scientific">Methanobrevibacter smithii DSM 2374</name>
    <dbReference type="NCBI Taxonomy" id="521002"/>
    <lineage>
        <taxon>Archaea</taxon>
        <taxon>Methanobacteriati</taxon>
        <taxon>Methanobacteriota</taxon>
        <taxon>Methanomada group</taxon>
        <taxon>Methanobacteria</taxon>
        <taxon>Methanobacteriales</taxon>
        <taxon>Methanobacteriaceae</taxon>
        <taxon>Methanobrevibacter</taxon>
    </lineage>
</organism>
<dbReference type="GO" id="GO:0051539">
    <property type="term" value="F:4 iron, 4 sulfur cluster binding"/>
    <property type="evidence" value="ECO:0007669"/>
    <property type="project" value="UniProtKB-KW"/>
</dbReference>
<evidence type="ECO:0000256" key="5">
    <source>
        <dbReference type="ARBA" id="ARBA00023004"/>
    </source>
</evidence>
<dbReference type="AlphaFoldDB" id="D2ZRG9"/>
<keyword evidence="6" id="KW-0411">Iron-sulfur</keyword>
<accession>D2ZRG9</accession>
<dbReference type="GO" id="GO:0044689">
    <property type="term" value="F:7,8-didemethyl-8-hydroxy-5-deazariboflavin synthase activity"/>
    <property type="evidence" value="ECO:0007669"/>
    <property type="project" value="TreeGrafter"/>
</dbReference>
<sequence>MGGVLPDADVEYYEHLLQLLKGEFPNIMIHGFSPTMIKDASVVSGISVEDAFERLKSAGLDTLPGTAAEILTDRSREIICPEKVTTQEWIDIVKTAHEVGIPGSATIMYGHVETPEERVEHIDIIRK</sequence>
<name>D2ZRG9_METSM</name>
<dbReference type="SUPFAM" id="SSF102114">
    <property type="entry name" value="Radical SAM enzymes"/>
    <property type="match status" value="1"/>
</dbReference>
<feature type="non-terminal residue" evidence="8">
    <location>
        <position position="127"/>
    </location>
</feature>
<evidence type="ECO:0000256" key="1">
    <source>
        <dbReference type="ARBA" id="ARBA00001966"/>
    </source>
</evidence>
<dbReference type="PANTHER" id="PTHR43076">
    <property type="entry name" value="FO SYNTHASE (COFH)"/>
    <property type="match status" value="1"/>
</dbReference>
<evidence type="ECO:0000313" key="9">
    <source>
        <dbReference type="Proteomes" id="UP000004028"/>
    </source>
</evidence>
<evidence type="ECO:0000256" key="2">
    <source>
        <dbReference type="ARBA" id="ARBA00022485"/>
    </source>
</evidence>
<evidence type="ECO:0000313" key="8">
    <source>
        <dbReference type="EMBL" id="EFC92780.1"/>
    </source>
</evidence>
<dbReference type="GO" id="GO:0046872">
    <property type="term" value="F:metal ion binding"/>
    <property type="evidence" value="ECO:0007669"/>
    <property type="project" value="UniProtKB-KW"/>
</dbReference>
<evidence type="ECO:0000259" key="7">
    <source>
        <dbReference type="PROSITE" id="PS51918"/>
    </source>
</evidence>
<reference evidence="8 9" key="1">
    <citation type="submission" date="2010-01" db="EMBL/GenBank/DDBJ databases">
        <authorList>
            <person name="Weinstock G."/>
            <person name="Sodergren E."/>
            <person name="Clifton S."/>
            <person name="Fulton L."/>
            <person name="Fulton B."/>
            <person name="Courtney L."/>
            <person name="Fronick C."/>
            <person name="Harrison M."/>
            <person name="Strong C."/>
            <person name="Farmer C."/>
            <person name="Delahaunty K."/>
            <person name="Markovic C."/>
            <person name="Hall O."/>
            <person name="Minx P."/>
            <person name="Tomlinson C."/>
            <person name="Mitreva M."/>
            <person name="Nelson J."/>
            <person name="Hou S."/>
            <person name="Wollam A."/>
            <person name="Pepin K.H."/>
            <person name="Johnson M."/>
            <person name="Bhonagiri V."/>
            <person name="Nash W.E."/>
            <person name="Warren W."/>
            <person name="Chinwalla A."/>
            <person name="Mardis E.R."/>
            <person name="Wilson R.K."/>
        </authorList>
    </citation>
    <scope>NUCLEOTIDE SEQUENCE [LARGE SCALE GENOMIC DNA]</scope>
    <source>
        <strain evidence="8 9">DSM 2374</strain>
    </source>
</reference>
<dbReference type="InterPro" id="IPR034405">
    <property type="entry name" value="F420"/>
</dbReference>
<proteinExistence type="predicted"/>
<dbReference type="InterPro" id="IPR058240">
    <property type="entry name" value="rSAM_sf"/>
</dbReference>
<dbReference type="Gene3D" id="3.20.20.70">
    <property type="entry name" value="Aldolase class I"/>
    <property type="match status" value="1"/>
</dbReference>
<keyword evidence="4" id="KW-0479">Metal-binding</keyword>
<keyword evidence="3" id="KW-0949">S-adenosyl-L-methionine</keyword>
<comment type="caution">
    <text evidence="8">The sequence shown here is derived from an EMBL/GenBank/DDBJ whole genome shotgun (WGS) entry which is preliminary data.</text>
</comment>
<dbReference type="Proteomes" id="UP000004028">
    <property type="component" value="Unassembled WGS sequence"/>
</dbReference>
<gene>
    <name evidence="8" type="ORF">METSMIF1_03452</name>
</gene>
<keyword evidence="2" id="KW-0004">4Fe-4S</keyword>
<dbReference type="InterPro" id="IPR007197">
    <property type="entry name" value="rSAM"/>
</dbReference>